<evidence type="ECO:0000313" key="1">
    <source>
        <dbReference type="EMBL" id="AUN97913.1"/>
    </source>
</evidence>
<gene>
    <name evidence="1" type="ORF">C0V70_07290</name>
</gene>
<dbReference type="SMART" id="SM00867">
    <property type="entry name" value="YceI"/>
    <property type="match status" value="1"/>
</dbReference>
<evidence type="ECO:0000313" key="2">
    <source>
        <dbReference type="Proteomes" id="UP000235584"/>
    </source>
</evidence>
<dbReference type="Gene3D" id="2.40.128.110">
    <property type="entry name" value="Lipid/polyisoprenoid-binding, YceI-like"/>
    <property type="match status" value="1"/>
</dbReference>
<dbReference type="OrthoDB" id="5295936at2"/>
<dbReference type="Proteomes" id="UP000235584">
    <property type="component" value="Chromosome"/>
</dbReference>
<sequence>MLRQLLIATALFSSVAAFAKTEKVEIDPAASKVVYTGKKTLVDSKHTGEVKIKDGFLNFDGNTLKGGEFVIDMTTITNTDLTDAEYNKKFVGHITSEDFFDTAKFGTSKLVIKNAKKEKDNTYNVTGDLTIKGKTAPVNFTALVTKSEASANITVDRTKHDVKYGSGSFFKDLGDKVIADNIEFVVTLKAKK</sequence>
<dbReference type="EMBL" id="CP025704">
    <property type="protein sequence ID" value="AUN97913.1"/>
    <property type="molecule type" value="Genomic_DNA"/>
</dbReference>
<dbReference type="PANTHER" id="PTHR34406">
    <property type="entry name" value="PROTEIN YCEI"/>
    <property type="match status" value="1"/>
</dbReference>
<accession>A0A2K9NQY2</accession>
<dbReference type="InterPro" id="IPR036761">
    <property type="entry name" value="TTHA0802/YceI-like_sf"/>
</dbReference>
<dbReference type="InterPro" id="IPR007372">
    <property type="entry name" value="Lipid/polyisoprenoid-bd_YceI"/>
</dbReference>
<dbReference type="Pfam" id="PF04264">
    <property type="entry name" value="YceI"/>
    <property type="match status" value="1"/>
</dbReference>
<protein>
    <submittedName>
        <fullName evidence="1">YceI family protein</fullName>
    </submittedName>
</protein>
<name>A0A2K9NQY2_BACTC</name>
<dbReference type="SUPFAM" id="SSF101874">
    <property type="entry name" value="YceI-like"/>
    <property type="match status" value="1"/>
</dbReference>
<dbReference type="KEGG" id="bsto:C0V70_07290"/>
<reference evidence="1 2" key="1">
    <citation type="submission" date="2018-01" db="EMBL/GenBank/DDBJ databases">
        <title>Complete genome sequence of Bacteriovorax stolpii DSM12778.</title>
        <authorList>
            <person name="Tang B."/>
            <person name="Chang J."/>
        </authorList>
    </citation>
    <scope>NUCLEOTIDE SEQUENCE [LARGE SCALE GENOMIC DNA]</scope>
    <source>
        <strain evidence="1 2">DSM 12778</strain>
    </source>
</reference>
<dbReference type="RefSeq" id="WP_102243206.1">
    <property type="nucleotide sequence ID" value="NZ_CP025704.1"/>
</dbReference>
<organism evidence="1 2">
    <name type="scientific">Bacteriovorax stolpii</name>
    <name type="common">Bdellovibrio stolpii</name>
    <dbReference type="NCBI Taxonomy" id="960"/>
    <lineage>
        <taxon>Bacteria</taxon>
        <taxon>Pseudomonadati</taxon>
        <taxon>Bdellovibrionota</taxon>
        <taxon>Bacteriovoracia</taxon>
        <taxon>Bacteriovoracales</taxon>
        <taxon>Bacteriovoracaceae</taxon>
        <taxon>Bacteriovorax</taxon>
    </lineage>
</organism>
<dbReference type="PANTHER" id="PTHR34406:SF1">
    <property type="entry name" value="PROTEIN YCEI"/>
    <property type="match status" value="1"/>
</dbReference>
<keyword evidence="2" id="KW-1185">Reference proteome</keyword>
<dbReference type="AlphaFoldDB" id="A0A2K9NQY2"/>
<proteinExistence type="predicted"/>